<evidence type="ECO:0000313" key="5">
    <source>
        <dbReference type="Proteomes" id="UP000319927"/>
    </source>
</evidence>
<feature type="transmembrane region" description="Helical" evidence="2">
    <location>
        <begin position="27"/>
        <end position="47"/>
    </location>
</feature>
<dbReference type="RefSeq" id="WP_154939280.1">
    <property type="nucleotide sequence ID" value="NZ_VIXA01000002.1"/>
</dbReference>
<reference evidence="4 5" key="1">
    <citation type="submission" date="2019-06" db="EMBL/GenBank/DDBJ databases">
        <title>Sequencing the genomes of 1000 actinobacteria strains.</title>
        <authorList>
            <person name="Klenk H.-P."/>
        </authorList>
    </citation>
    <scope>NUCLEOTIDE SEQUENCE [LARGE SCALE GENOMIC DNA]</scope>
    <source>
        <strain evidence="4 5">DSM 102131</strain>
    </source>
</reference>
<dbReference type="Proteomes" id="UP000319927">
    <property type="component" value="Unassembled WGS sequence"/>
</dbReference>
<feature type="compositionally biased region" description="Low complexity" evidence="1">
    <location>
        <begin position="269"/>
        <end position="278"/>
    </location>
</feature>
<feature type="compositionally biased region" description="Pro residues" evidence="1">
    <location>
        <begin position="8"/>
        <end position="17"/>
    </location>
</feature>
<feature type="domain" description="DUF4350" evidence="3">
    <location>
        <begin position="64"/>
        <end position="237"/>
    </location>
</feature>
<sequence length="475" mass="49506">MTATAAPPAAPSTAPTPPRRRRRWHRLVIPFALAAALLTITVVTHAVDQPDATERGYLSPVVTDDDGGSRLAEALRGQGVTVQRETDTLRALLALDTGPATLFVPAPELLHPDTVGALADLPAGRRLVLVDPSLRVLESVDLPVVRADRRWATRAVAPDADGVPCPLPEAARAGTAAAQLQRYAPRTGFANTLRTCYSGGLVHLPWAADVVVIGAGDPFRNDRIGEWGNQALATGLLGGHGRVVWLDLDGPAPPPHFGTGSSGEPAWSPTPGGSTTYGSGDGNGGQPGDGYPGGSGDSGDPSEGDGPSAGDEQDQGQGPPPDRQNPLWAAFPAWFWALLVQLALAALLVVLWRARRLGPPVAEPLPVQVRSAETVLGRARLYQRARARGPAADTLRAAALDRLAARLNLPATTPPAEVAALVAARTGGTTDEAHELLYGGEPSSDAELLALARSLDRVTRTVAAPPDHPIEGDLR</sequence>
<evidence type="ECO:0000313" key="4">
    <source>
        <dbReference type="EMBL" id="TWG21627.1"/>
    </source>
</evidence>
<dbReference type="InterPro" id="IPR025646">
    <property type="entry name" value="DUF4350"/>
</dbReference>
<dbReference type="AlphaFoldDB" id="A0A561WCQ5"/>
<keyword evidence="2" id="KW-1133">Transmembrane helix</keyword>
<evidence type="ECO:0000259" key="3">
    <source>
        <dbReference type="Pfam" id="PF14258"/>
    </source>
</evidence>
<dbReference type="Pfam" id="PF14258">
    <property type="entry name" value="DUF4350"/>
    <property type="match status" value="1"/>
</dbReference>
<name>A0A561WCQ5_9ACTN</name>
<feature type="compositionally biased region" description="Gly residues" evidence="1">
    <location>
        <begin position="279"/>
        <end position="297"/>
    </location>
</feature>
<keyword evidence="2" id="KW-0812">Transmembrane</keyword>
<comment type="caution">
    <text evidence="4">The sequence shown here is derived from an EMBL/GenBank/DDBJ whole genome shotgun (WGS) entry which is preliminary data.</text>
</comment>
<dbReference type="OrthoDB" id="5241668at2"/>
<feature type="region of interest" description="Disordered" evidence="1">
    <location>
        <begin position="254"/>
        <end position="325"/>
    </location>
</feature>
<proteinExistence type="predicted"/>
<organism evidence="4 5">
    <name type="scientific">Micromonospora palomenae</name>
    <dbReference type="NCBI Taxonomy" id="1461247"/>
    <lineage>
        <taxon>Bacteria</taxon>
        <taxon>Bacillati</taxon>
        <taxon>Actinomycetota</taxon>
        <taxon>Actinomycetes</taxon>
        <taxon>Micromonosporales</taxon>
        <taxon>Micromonosporaceae</taxon>
        <taxon>Micromonospora</taxon>
    </lineage>
</organism>
<evidence type="ECO:0000256" key="2">
    <source>
        <dbReference type="SAM" id="Phobius"/>
    </source>
</evidence>
<keyword evidence="5" id="KW-1185">Reference proteome</keyword>
<evidence type="ECO:0000256" key="1">
    <source>
        <dbReference type="SAM" id="MobiDB-lite"/>
    </source>
</evidence>
<feature type="compositionally biased region" description="Low complexity" evidence="1">
    <location>
        <begin position="298"/>
        <end position="310"/>
    </location>
</feature>
<feature type="transmembrane region" description="Helical" evidence="2">
    <location>
        <begin position="333"/>
        <end position="352"/>
    </location>
</feature>
<accession>A0A561WCQ5</accession>
<keyword evidence="2" id="KW-0472">Membrane</keyword>
<dbReference type="EMBL" id="VIXA01000002">
    <property type="protein sequence ID" value="TWG21627.1"/>
    <property type="molecule type" value="Genomic_DNA"/>
</dbReference>
<protein>
    <recommendedName>
        <fullName evidence="3">DUF4350 domain-containing protein</fullName>
    </recommendedName>
</protein>
<feature type="region of interest" description="Disordered" evidence="1">
    <location>
        <begin position="1"/>
        <end position="21"/>
    </location>
</feature>
<gene>
    <name evidence="4" type="ORF">FHX75_12142</name>
</gene>